<feature type="compositionally biased region" description="Low complexity" evidence="1">
    <location>
        <begin position="18"/>
        <end position="34"/>
    </location>
</feature>
<gene>
    <name evidence="2" type="ORF">AFUS01_LOCUS38185</name>
</gene>
<proteinExistence type="predicted"/>
<dbReference type="EMBL" id="CAJVCH010546770">
    <property type="protein sequence ID" value="CAG7828243.1"/>
    <property type="molecule type" value="Genomic_DNA"/>
</dbReference>
<sequence>VFSSDEMTTSPPNNGTQNNATTTATITNSASITTPVSNNSIDVVQSVKKQRQKNSSPNRQGPQRCVVSNYFILSFSYNSNKCNVSGSHYSV</sequence>
<evidence type="ECO:0000313" key="2">
    <source>
        <dbReference type="EMBL" id="CAG7828243.1"/>
    </source>
</evidence>
<organism evidence="2 3">
    <name type="scientific">Allacma fusca</name>
    <dbReference type="NCBI Taxonomy" id="39272"/>
    <lineage>
        <taxon>Eukaryota</taxon>
        <taxon>Metazoa</taxon>
        <taxon>Ecdysozoa</taxon>
        <taxon>Arthropoda</taxon>
        <taxon>Hexapoda</taxon>
        <taxon>Collembola</taxon>
        <taxon>Symphypleona</taxon>
        <taxon>Sminthuridae</taxon>
        <taxon>Allacma</taxon>
    </lineage>
</organism>
<dbReference type="AlphaFoldDB" id="A0A8J2LA44"/>
<protein>
    <submittedName>
        <fullName evidence="2">Uncharacterized protein</fullName>
    </submittedName>
</protein>
<feature type="region of interest" description="Disordered" evidence="1">
    <location>
        <begin position="1"/>
        <end position="37"/>
    </location>
</feature>
<name>A0A8J2LA44_9HEXA</name>
<evidence type="ECO:0000256" key="1">
    <source>
        <dbReference type="SAM" id="MobiDB-lite"/>
    </source>
</evidence>
<feature type="non-terminal residue" evidence="2">
    <location>
        <position position="1"/>
    </location>
</feature>
<evidence type="ECO:0000313" key="3">
    <source>
        <dbReference type="Proteomes" id="UP000708208"/>
    </source>
</evidence>
<comment type="caution">
    <text evidence="2">The sequence shown here is derived from an EMBL/GenBank/DDBJ whole genome shotgun (WGS) entry which is preliminary data.</text>
</comment>
<feature type="compositionally biased region" description="Polar residues" evidence="1">
    <location>
        <begin position="1"/>
        <end position="17"/>
    </location>
</feature>
<accession>A0A8J2LA44</accession>
<reference evidence="2" key="1">
    <citation type="submission" date="2021-06" db="EMBL/GenBank/DDBJ databases">
        <authorList>
            <person name="Hodson N. C."/>
            <person name="Mongue J. A."/>
            <person name="Jaron S. K."/>
        </authorList>
    </citation>
    <scope>NUCLEOTIDE SEQUENCE</scope>
</reference>
<dbReference type="Proteomes" id="UP000708208">
    <property type="component" value="Unassembled WGS sequence"/>
</dbReference>
<keyword evidence="3" id="KW-1185">Reference proteome</keyword>